<dbReference type="EMBL" id="BAABHA010000010">
    <property type="protein sequence ID" value="GAA4385006.1"/>
    <property type="molecule type" value="Genomic_DNA"/>
</dbReference>
<accession>A0ABP8J4U3</accession>
<dbReference type="PIRSF" id="PIRSF037511">
    <property type="entry name" value="Transl_init_SUI1_pro"/>
    <property type="match status" value="1"/>
</dbReference>
<dbReference type="PANTHER" id="PTHR12789:SF0">
    <property type="entry name" value="DENSITY-REGULATED PROTEIN"/>
    <property type="match status" value="1"/>
</dbReference>
<keyword evidence="5" id="KW-0396">Initiation factor</keyword>
<comment type="caution">
    <text evidence="5">The sequence shown here is derived from an EMBL/GenBank/DDBJ whole genome shotgun (WGS) entry which is preliminary data.</text>
</comment>
<dbReference type="Pfam" id="PF01253">
    <property type="entry name" value="SUI1"/>
    <property type="match status" value="1"/>
</dbReference>
<dbReference type="Gene3D" id="3.30.780.10">
    <property type="entry name" value="SUI1-like domain"/>
    <property type="match status" value="1"/>
</dbReference>
<dbReference type="GO" id="GO:0003743">
    <property type="term" value="F:translation initiation factor activity"/>
    <property type="evidence" value="ECO:0007669"/>
    <property type="project" value="UniProtKB-KW"/>
</dbReference>
<dbReference type="Proteomes" id="UP001500454">
    <property type="component" value="Unassembled WGS sequence"/>
</dbReference>
<dbReference type="InterPro" id="IPR005872">
    <property type="entry name" value="SUI1_arc_bac"/>
</dbReference>
<protein>
    <submittedName>
        <fullName evidence="5">Translation initiation factor</fullName>
    </submittedName>
</protein>
<keyword evidence="3" id="KW-0648">Protein biosynthesis</keyword>
<dbReference type="InterPro" id="IPR001950">
    <property type="entry name" value="SUI1"/>
</dbReference>
<evidence type="ECO:0000256" key="3">
    <source>
        <dbReference type="ARBA" id="ARBA00022917"/>
    </source>
</evidence>
<evidence type="ECO:0000313" key="6">
    <source>
        <dbReference type="Proteomes" id="UP001500454"/>
    </source>
</evidence>
<evidence type="ECO:0000313" key="5">
    <source>
        <dbReference type="EMBL" id="GAA4385006.1"/>
    </source>
</evidence>
<dbReference type="PROSITE" id="PS50296">
    <property type="entry name" value="SUI1"/>
    <property type="match status" value="1"/>
</dbReference>
<keyword evidence="6" id="KW-1185">Reference proteome</keyword>
<gene>
    <name evidence="5" type="ORF">GCM10023186_27950</name>
</gene>
<proteinExistence type="inferred from homology"/>
<dbReference type="InterPro" id="IPR036877">
    <property type="entry name" value="SUI1_dom_sf"/>
</dbReference>
<evidence type="ECO:0000256" key="2">
    <source>
        <dbReference type="ARBA" id="ARBA00022845"/>
    </source>
</evidence>
<feature type="domain" description="SUI1" evidence="4">
    <location>
        <begin position="46"/>
        <end position="106"/>
    </location>
</feature>
<name>A0ABP8J4U3_9BACT</name>
<dbReference type="CDD" id="cd11567">
    <property type="entry name" value="YciH_like"/>
    <property type="match status" value="1"/>
</dbReference>
<keyword evidence="2" id="KW-0810">Translation regulation</keyword>
<dbReference type="PANTHER" id="PTHR12789">
    <property type="entry name" value="DENSITY-REGULATED PROTEIN HOMOLOG"/>
    <property type="match status" value="1"/>
</dbReference>
<sequence>MSKKHGNREGVVYSTNPDFTYQQDEAAEAVTLPPQQQQLRVQLDKKQRGGKQVTLITGFKGTEEDLQTLGKTLKTKCGVGGSAKDAEILIQGDVREKVMAELVKLGYKNTKRIGG</sequence>
<comment type="similarity">
    <text evidence="1">Belongs to the SUI1 family.</text>
</comment>
<dbReference type="InterPro" id="IPR050318">
    <property type="entry name" value="DENR/SUI1_TIF"/>
</dbReference>
<evidence type="ECO:0000259" key="4">
    <source>
        <dbReference type="PROSITE" id="PS50296"/>
    </source>
</evidence>
<dbReference type="SUPFAM" id="SSF55159">
    <property type="entry name" value="eIF1-like"/>
    <property type="match status" value="1"/>
</dbReference>
<dbReference type="RefSeq" id="WP_345225208.1">
    <property type="nucleotide sequence ID" value="NZ_BAABHA010000010.1"/>
</dbReference>
<reference evidence="6" key="1">
    <citation type="journal article" date="2019" name="Int. J. Syst. Evol. Microbiol.">
        <title>The Global Catalogue of Microorganisms (GCM) 10K type strain sequencing project: providing services to taxonomists for standard genome sequencing and annotation.</title>
        <authorList>
            <consortium name="The Broad Institute Genomics Platform"/>
            <consortium name="The Broad Institute Genome Sequencing Center for Infectious Disease"/>
            <person name="Wu L."/>
            <person name="Ma J."/>
        </authorList>
    </citation>
    <scope>NUCLEOTIDE SEQUENCE [LARGE SCALE GENOMIC DNA]</scope>
    <source>
        <strain evidence="6">JCM 17924</strain>
    </source>
</reference>
<organism evidence="5 6">
    <name type="scientific">Hymenobacter koreensis</name>
    <dbReference type="NCBI Taxonomy" id="1084523"/>
    <lineage>
        <taxon>Bacteria</taxon>
        <taxon>Pseudomonadati</taxon>
        <taxon>Bacteroidota</taxon>
        <taxon>Cytophagia</taxon>
        <taxon>Cytophagales</taxon>
        <taxon>Hymenobacteraceae</taxon>
        <taxon>Hymenobacter</taxon>
    </lineage>
</organism>
<evidence type="ECO:0000256" key="1">
    <source>
        <dbReference type="ARBA" id="ARBA00005422"/>
    </source>
</evidence>